<accession>A0A4R5DTG6</accession>
<comment type="caution">
    <text evidence="2">The sequence shown here is derived from an EMBL/GenBank/DDBJ whole genome shotgun (WGS) entry which is preliminary data.</text>
</comment>
<evidence type="ECO:0000313" key="2">
    <source>
        <dbReference type="EMBL" id="TDE17709.1"/>
    </source>
</evidence>
<dbReference type="EMBL" id="SMFL01000002">
    <property type="protein sequence ID" value="TDE17709.1"/>
    <property type="molecule type" value="Genomic_DNA"/>
</dbReference>
<evidence type="ECO:0000313" key="3">
    <source>
        <dbReference type="Proteomes" id="UP000294850"/>
    </source>
</evidence>
<reference evidence="2 3" key="1">
    <citation type="submission" date="2019-03" db="EMBL/GenBank/DDBJ databases">
        <title>Dyadobacter AR-3-6 sp. nov., isolated from arctic soil.</title>
        <authorList>
            <person name="Chaudhary D.K."/>
        </authorList>
    </citation>
    <scope>NUCLEOTIDE SEQUENCE [LARGE SCALE GENOMIC DNA]</scope>
    <source>
        <strain evidence="2 3">AR-3-6</strain>
    </source>
</reference>
<dbReference type="Proteomes" id="UP000294850">
    <property type="component" value="Unassembled WGS sequence"/>
</dbReference>
<dbReference type="RefSeq" id="WP_131957575.1">
    <property type="nucleotide sequence ID" value="NZ_SMFL01000002.1"/>
</dbReference>
<proteinExistence type="predicted"/>
<keyword evidence="3" id="KW-1185">Reference proteome</keyword>
<dbReference type="AlphaFoldDB" id="A0A4R5DTG6"/>
<feature type="compositionally biased region" description="Basic and acidic residues" evidence="1">
    <location>
        <begin position="55"/>
        <end position="92"/>
    </location>
</feature>
<evidence type="ECO:0000256" key="1">
    <source>
        <dbReference type="SAM" id="MobiDB-lite"/>
    </source>
</evidence>
<feature type="region of interest" description="Disordered" evidence="1">
    <location>
        <begin position="55"/>
        <end position="111"/>
    </location>
</feature>
<name>A0A4R5DTG6_9BACT</name>
<protein>
    <submittedName>
        <fullName evidence="2">Uncharacterized protein</fullName>
    </submittedName>
</protein>
<feature type="compositionally biased region" description="Basic and acidic residues" evidence="1">
    <location>
        <begin position="99"/>
        <end position="111"/>
    </location>
</feature>
<organism evidence="2 3">
    <name type="scientific">Dyadobacter psychrotolerans</name>
    <dbReference type="NCBI Taxonomy" id="2541721"/>
    <lineage>
        <taxon>Bacteria</taxon>
        <taxon>Pseudomonadati</taxon>
        <taxon>Bacteroidota</taxon>
        <taxon>Cytophagia</taxon>
        <taxon>Cytophagales</taxon>
        <taxon>Spirosomataceae</taxon>
        <taxon>Dyadobacter</taxon>
    </lineage>
</organism>
<gene>
    <name evidence="2" type="ORF">E0F88_07410</name>
</gene>
<sequence length="111" mass="12004">MTAKLLNKGQRIFQIEGGDFAPNEVVSVSKELAAKLVSMYPDEIYDLEAHAKDMSDKAKDLATTEPKSLETSKETETAAEKKARLKAEKDAADAAAEAATKETETAAKKTK</sequence>